<organism evidence="3 4">
    <name type="scientific">Morus notabilis</name>
    <dbReference type="NCBI Taxonomy" id="981085"/>
    <lineage>
        <taxon>Eukaryota</taxon>
        <taxon>Viridiplantae</taxon>
        <taxon>Streptophyta</taxon>
        <taxon>Embryophyta</taxon>
        <taxon>Tracheophyta</taxon>
        <taxon>Spermatophyta</taxon>
        <taxon>Magnoliopsida</taxon>
        <taxon>eudicotyledons</taxon>
        <taxon>Gunneridae</taxon>
        <taxon>Pentapetalae</taxon>
        <taxon>rosids</taxon>
        <taxon>fabids</taxon>
        <taxon>Rosales</taxon>
        <taxon>Moraceae</taxon>
        <taxon>Moreae</taxon>
        <taxon>Morus</taxon>
    </lineage>
</organism>
<proteinExistence type="predicted"/>
<protein>
    <submittedName>
        <fullName evidence="3">Uncharacterized protein</fullName>
    </submittedName>
</protein>
<name>W9R6A4_9ROSA</name>
<dbReference type="Proteomes" id="UP000030645">
    <property type="component" value="Unassembled WGS sequence"/>
</dbReference>
<evidence type="ECO:0000313" key="3">
    <source>
        <dbReference type="EMBL" id="EXB58308.1"/>
    </source>
</evidence>
<accession>W9R6A4</accession>
<reference evidence="3" key="1">
    <citation type="submission" date="2013-06" db="EMBL/GenBank/DDBJ databases">
        <title>Draft Genome Sequence of a Mulberry Tree, Morus notabilis C.K. Schn.</title>
        <authorList>
            <person name="He N."/>
            <person name="Zhao S."/>
        </authorList>
    </citation>
    <scope>NUCLEOTIDE SEQUENCE</scope>
</reference>
<evidence type="ECO:0000256" key="1">
    <source>
        <dbReference type="SAM" id="Coils"/>
    </source>
</evidence>
<feature type="region of interest" description="Disordered" evidence="2">
    <location>
        <begin position="56"/>
        <end position="76"/>
    </location>
</feature>
<gene>
    <name evidence="3" type="ORF">L484_015642</name>
</gene>
<keyword evidence="1" id="KW-0175">Coiled coil</keyword>
<evidence type="ECO:0000313" key="4">
    <source>
        <dbReference type="Proteomes" id="UP000030645"/>
    </source>
</evidence>
<dbReference type="AlphaFoldDB" id="W9R6A4"/>
<feature type="coiled-coil region" evidence="1">
    <location>
        <begin position="289"/>
        <end position="316"/>
    </location>
</feature>
<evidence type="ECO:0000256" key="2">
    <source>
        <dbReference type="SAM" id="MobiDB-lite"/>
    </source>
</evidence>
<sequence>MATASVGMKTSNGVWDMCAHIAALEEELKEMKALGNNSARIPNRIEAMEAVIARMKNSVKDDDEGTAGLSRSDDGRGNADGNNVQCCFNWFIEKISMMLGCFGMSSEDRNYSAGENVTSPLIENRTGSTQIAANIEGTEKKSFLEWLNHHELGQSNGEWESVLTRLNEGVIWLGIRLSGLLLDFFFLASENGDNMEIFGVFRDTLESRILEDDKNLVVVIRVFRLLETVEKEVRNLRNNGEGSSKAEIRKDLIRKRKQVVDKLVNNFWWQIKCLDTFVSKLLLTRSVLVKTMEESFGECEAQLNKIEQEISKLRLQVVSSFKEDLETVKILKMQLELKVRELWSGLGSG</sequence>
<keyword evidence="4" id="KW-1185">Reference proteome</keyword>
<dbReference type="EMBL" id="KE344357">
    <property type="protein sequence ID" value="EXB58308.1"/>
    <property type="molecule type" value="Genomic_DNA"/>
</dbReference>